<dbReference type="HOGENOM" id="CLU_941967_0_0_1"/>
<dbReference type="RefSeq" id="XP_005779357.1">
    <property type="nucleotide sequence ID" value="XM_005779300.1"/>
</dbReference>
<sequence>MEECAAACRLDLATFYLSSSGAGAGATAAAGTAGGGHRARLESGLTHARAGLSLLQGRPVASGGGDADDSLVASLRRDLADAAERLLRELIRATAVAGNSSRAETLKEEYRALLSSRTDPKSRPWSRIDQGERMTLRSFEQCNIAGYVNLRWDVSRFETLESGEVQLSAQLANHGRYKYFEIDGETSDFTALNGNPVYFAEWEGCLDGLCTDAVEFTVYCHDDNENCGGEWFNFGGCDCTFAITWHLYGDLAAPPPPPPSPPLPPQPPAFVLVVVSASTLPPVELLPVAVFQGLLE</sequence>
<dbReference type="PaxDb" id="2903-EOD26928"/>
<reference evidence="2" key="1">
    <citation type="journal article" date="2013" name="Nature">
        <title>Pan genome of the phytoplankton Emiliania underpins its global distribution.</title>
        <authorList>
            <person name="Read B.A."/>
            <person name="Kegel J."/>
            <person name="Klute M.J."/>
            <person name="Kuo A."/>
            <person name="Lefebvre S.C."/>
            <person name="Maumus F."/>
            <person name="Mayer C."/>
            <person name="Miller J."/>
            <person name="Monier A."/>
            <person name="Salamov A."/>
            <person name="Young J."/>
            <person name="Aguilar M."/>
            <person name="Claverie J.M."/>
            <person name="Frickenhaus S."/>
            <person name="Gonzalez K."/>
            <person name="Herman E.K."/>
            <person name="Lin Y.C."/>
            <person name="Napier J."/>
            <person name="Ogata H."/>
            <person name="Sarno A.F."/>
            <person name="Shmutz J."/>
            <person name="Schroeder D."/>
            <person name="de Vargas C."/>
            <person name="Verret F."/>
            <person name="von Dassow P."/>
            <person name="Valentin K."/>
            <person name="Van de Peer Y."/>
            <person name="Wheeler G."/>
            <person name="Dacks J.B."/>
            <person name="Delwiche C.F."/>
            <person name="Dyhrman S.T."/>
            <person name="Glockner G."/>
            <person name="John U."/>
            <person name="Richards T."/>
            <person name="Worden A.Z."/>
            <person name="Zhang X."/>
            <person name="Grigoriev I.V."/>
            <person name="Allen A.E."/>
            <person name="Bidle K."/>
            <person name="Borodovsky M."/>
            <person name="Bowler C."/>
            <person name="Brownlee C."/>
            <person name="Cock J.M."/>
            <person name="Elias M."/>
            <person name="Gladyshev V.N."/>
            <person name="Groth M."/>
            <person name="Guda C."/>
            <person name="Hadaegh A."/>
            <person name="Iglesias-Rodriguez M.D."/>
            <person name="Jenkins J."/>
            <person name="Jones B.M."/>
            <person name="Lawson T."/>
            <person name="Leese F."/>
            <person name="Lindquist E."/>
            <person name="Lobanov A."/>
            <person name="Lomsadze A."/>
            <person name="Malik S.B."/>
            <person name="Marsh M.E."/>
            <person name="Mackinder L."/>
            <person name="Mock T."/>
            <person name="Mueller-Roeber B."/>
            <person name="Pagarete A."/>
            <person name="Parker M."/>
            <person name="Probert I."/>
            <person name="Quesneville H."/>
            <person name="Raines C."/>
            <person name="Rensing S.A."/>
            <person name="Riano-Pachon D.M."/>
            <person name="Richier S."/>
            <person name="Rokitta S."/>
            <person name="Shiraiwa Y."/>
            <person name="Soanes D.M."/>
            <person name="van der Giezen M."/>
            <person name="Wahlund T.M."/>
            <person name="Williams B."/>
            <person name="Wilson W."/>
            <person name="Wolfe G."/>
            <person name="Wurch L.L."/>
        </authorList>
    </citation>
    <scope>NUCLEOTIDE SEQUENCE</scope>
</reference>
<dbReference type="AlphaFoldDB" id="A0A0D3JTU3"/>
<reference evidence="1" key="2">
    <citation type="submission" date="2024-10" db="UniProtKB">
        <authorList>
            <consortium name="EnsemblProtists"/>
        </authorList>
    </citation>
    <scope>IDENTIFICATION</scope>
</reference>
<evidence type="ECO:0008006" key="3">
    <source>
        <dbReference type="Google" id="ProtNLM"/>
    </source>
</evidence>
<keyword evidence="2" id="KW-1185">Reference proteome</keyword>
<dbReference type="KEGG" id="ehx:EMIHUDRAFT_123440"/>
<evidence type="ECO:0000313" key="1">
    <source>
        <dbReference type="EnsemblProtists" id="EOD26928"/>
    </source>
</evidence>
<proteinExistence type="predicted"/>
<accession>A0A0D3JTU3</accession>
<name>A0A0D3JTU3_EMIH1</name>
<evidence type="ECO:0000313" key="2">
    <source>
        <dbReference type="Proteomes" id="UP000013827"/>
    </source>
</evidence>
<protein>
    <recommendedName>
        <fullName evidence="3">Pherophorin domain-containing protein</fullName>
    </recommendedName>
</protein>
<organism evidence="1 2">
    <name type="scientific">Emiliania huxleyi (strain CCMP1516)</name>
    <dbReference type="NCBI Taxonomy" id="280463"/>
    <lineage>
        <taxon>Eukaryota</taxon>
        <taxon>Haptista</taxon>
        <taxon>Haptophyta</taxon>
        <taxon>Prymnesiophyceae</taxon>
        <taxon>Isochrysidales</taxon>
        <taxon>Noelaerhabdaceae</taxon>
        <taxon>Emiliania</taxon>
    </lineage>
</organism>
<dbReference type="EnsemblProtists" id="EOD26928">
    <property type="protein sequence ID" value="EOD26928"/>
    <property type="gene ID" value="EMIHUDRAFT_123440"/>
</dbReference>
<dbReference type="GeneID" id="17272475"/>
<dbReference type="Proteomes" id="UP000013827">
    <property type="component" value="Unassembled WGS sequence"/>
</dbReference>